<keyword evidence="3" id="KW-1185">Reference proteome</keyword>
<comment type="caution">
    <text evidence="2">The sequence shown here is derived from an EMBL/GenBank/DDBJ whole genome shotgun (WGS) entry which is preliminary data.</text>
</comment>
<sequence length="63" mass="6817">MTDAVWWKSSFSDGGQQCVEVADVRGTHRGIAVRDSKHPAGPALLFDADQFTRFTQFAAGFGA</sequence>
<dbReference type="RefSeq" id="WP_260220813.1">
    <property type="nucleotide sequence ID" value="NZ_JAJAGO010000014.1"/>
</dbReference>
<evidence type="ECO:0000313" key="2">
    <source>
        <dbReference type="EMBL" id="MCT2593431.1"/>
    </source>
</evidence>
<name>A0ABT2JZZ3_9ACTN</name>
<dbReference type="Proteomes" id="UP001156389">
    <property type="component" value="Unassembled WGS sequence"/>
</dbReference>
<accession>A0ABT2JZZ3</accession>
<reference evidence="2 3" key="1">
    <citation type="submission" date="2021-10" db="EMBL/GenBank/DDBJ databases">
        <title>Streptomyces gossypii sp. nov., isolated from soil collected from cotton field.</title>
        <authorList>
            <person name="Ge X."/>
            <person name="Chen X."/>
            <person name="Liu W."/>
        </authorList>
    </citation>
    <scope>NUCLEOTIDE SEQUENCE [LARGE SCALE GENOMIC DNA]</scope>
    <source>
        <strain evidence="2 3">N2-109</strain>
    </source>
</reference>
<dbReference type="InterPro" id="IPR007278">
    <property type="entry name" value="DUF397"/>
</dbReference>
<organism evidence="2 3">
    <name type="scientific">Streptomyces gossypii</name>
    <dbReference type="NCBI Taxonomy" id="2883101"/>
    <lineage>
        <taxon>Bacteria</taxon>
        <taxon>Bacillati</taxon>
        <taxon>Actinomycetota</taxon>
        <taxon>Actinomycetes</taxon>
        <taxon>Kitasatosporales</taxon>
        <taxon>Streptomycetaceae</taxon>
        <taxon>Streptomyces</taxon>
    </lineage>
</organism>
<gene>
    <name evidence="2" type="ORF">LHJ74_26585</name>
</gene>
<evidence type="ECO:0000259" key="1">
    <source>
        <dbReference type="Pfam" id="PF04149"/>
    </source>
</evidence>
<proteinExistence type="predicted"/>
<dbReference type="Pfam" id="PF04149">
    <property type="entry name" value="DUF397"/>
    <property type="match status" value="1"/>
</dbReference>
<protein>
    <submittedName>
        <fullName evidence="2">DUF397 domain-containing protein</fullName>
    </submittedName>
</protein>
<evidence type="ECO:0000313" key="3">
    <source>
        <dbReference type="Proteomes" id="UP001156389"/>
    </source>
</evidence>
<feature type="domain" description="DUF397" evidence="1">
    <location>
        <begin position="4"/>
        <end position="57"/>
    </location>
</feature>
<dbReference type="EMBL" id="JAJAGO010000014">
    <property type="protein sequence ID" value="MCT2593431.1"/>
    <property type="molecule type" value="Genomic_DNA"/>
</dbReference>